<dbReference type="RefSeq" id="WP_236892127.1">
    <property type="nucleotide sequence ID" value="NZ_AP024488.1"/>
</dbReference>
<proteinExistence type="inferred from homology"/>
<dbReference type="InterPro" id="IPR001636">
    <property type="entry name" value="SAICAR_synth"/>
</dbReference>
<evidence type="ECO:0000313" key="11">
    <source>
        <dbReference type="Proteomes" id="UP001320148"/>
    </source>
</evidence>
<evidence type="ECO:0000256" key="5">
    <source>
        <dbReference type="ARBA" id="ARBA00022755"/>
    </source>
</evidence>
<evidence type="ECO:0000259" key="9">
    <source>
        <dbReference type="Pfam" id="PF01259"/>
    </source>
</evidence>
<keyword evidence="11" id="KW-1185">Reference proteome</keyword>
<name>A0ABM7PF42_9BACT</name>
<dbReference type="Gene3D" id="3.30.470.20">
    <property type="entry name" value="ATP-grasp fold, B domain"/>
    <property type="match status" value="1"/>
</dbReference>
<comment type="pathway">
    <text evidence="1 8">Purine metabolism; IMP biosynthesis via de novo pathway; 5-amino-1-(5-phospho-D-ribosyl)imidazole-4-carboxamide from 5-amino-1-(5-phospho-D-ribosyl)imidazole-4-carboxylate: step 1/2.</text>
</comment>
<keyword evidence="4 8" id="KW-0547">Nucleotide-binding</keyword>
<sequence length="291" mass="32413">MYTSNLEGVKLVQKGKVRDIYDLGDSLLMVTTDRLSAFDVVMPDPIPGKGRVLTQISLYWYDQVRSIIDNHLITADVDEYPDILKPHAEVLRGRSMIVKKAEPLKIECVVRGYISGSGWKSYQKDGTVCGIVLPAGLKESDRLPEPLFTPSTKADIGDHDINISFEEAVDIVGAEMAEKVRDISLAIYNKGVEVAAEKGIVIADTKFEFGMCDGELILIDEVLTPDSSRFWPQSSYKPGGPQESFDKQYFRDYLETLQWDKTPPGPSIPAEILARTSEKYLEALELFTGKA</sequence>
<evidence type="ECO:0000256" key="2">
    <source>
        <dbReference type="ARBA" id="ARBA00010190"/>
    </source>
</evidence>
<dbReference type="CDD" id="cd01414">
    <property type="entry name" value="SAICAR_synt_Sc"/>
    <property type="match status" value="1"/>
</dbReference>
<evidence type="ECO:0000256" key="1">
    <source>
        <dbReference type="ARBA" id="ARBA00004672"/>
    </source>
</evidence>
<dbReference type="EC" id="6.3.2.6" evidence="8"/>
<evidence type="ECO:0000256" key="4">
    <source>
        <dbReference type="ARBA" id="ARBA00022741"/>
    </source>
</evidence>
<gene>
    <name evidence="8 10" type="primary">purC</name>
    <name evidence="10" type="ORF">DSLASN_14260</name>
</gene>
<dbReference type="NCBIfam" id="NF010568">
    <property type="entry name" value="PRK13961.1"/>
    <property type="match status" value="1"/>
</dbReference>
<dbReference type="PROSITE" id="PS01057">
    <property type="entry name" value="SAICAR_SYNTHETASE_1"/>
    <property type="match status" value="1"/>
</dbReference>
<feature type="domain" description="SAICAR synthetase/ADE2 N-terminal" evidence="9">
    <location>
        <begin position="12"/>
        <end position="262"/>
    </location>
</feature>
<evidence type="ECO:0000256" key="7">
    <source>
        <dbReference type="ARBA" id="ARBA00048475"/>
    </source>
</evidence>
<dbReference type="HAMAP" id="MF_00137">
    <property type="entry name" value="SAICAR_synth"/>
    <property type="match status" value="1"/>
</dbReference>
<dbReference type="PANTHER" id="PTHR43700">
    <property type="entry name" value="PHOSPHORIBOSYLAMINOIMIDAZOLE-SUCCINOCARBOXAMIDE SYNTHASE"/>
    <property type="match status" value="1"/>
</dbReference>
<comment type="catalytic activity">
    <reaction evidence="7 8">
        <text>5-amino-1-(5-phospho-D-ribosyl)imidazole-4-carboxylate + L-aspartate + ATP = (2S)-2-[5-amino-1-(5-phospho-beta-D-ribosyl)imidazole-4-carboxamido]succinate + ADP + phosphate + 2 H(+)</text>
        <dbReference type="Rhea" id="RHEA:22628"/>
        <dbReference type="ChEBI" id="CHEBI:15378"/>
        <dbReference type="ChEBI" id="CHEBI:29991"/>
        <dbReference type="ChEBI" id="CHEBI:30616"/>
        <dbReference type="ChEBI" id="CHEBI:43474"/>
        <dbReference type="ChEBI" id="CHEBI:58443"/>
        <dbReference type="ChEBI" id="CHEBI:77657"/>
        <dbReference type="ChEBI" id="CHEBI:456216"/>
        <dbReference type="EC" id="6.3.2.6"/>
    </reaction>
</comment>
<evidence type="ECO:0000256" key="6">
    <source>
        <dbReference type="ARBA" id="ARBA00022840"/>
    </source>
</evidence>
<organism evidence="10 11">
    <name type="scientific">Desulfoluna limicola</name>
    <dbReference type="NCBI Taxonomy" id="2810562"/>
    <lineage>
        <taxon>Bacteria</taxon>
        <taxon>Pseudomonadati</taxon>
        <taxon>Thermodesulfobacteriota</taxon>
        <taxon>Desulfobacteria</taxon>
        <taxon>Desulfobacterales</taxon>
        <taxon>Desulfolunaceae</taxon>
        <taxon>Desulfoluna</taxon>
    </lineage>
</organism>
<dbReference type="InterPro" id="IPR018236">
    <property type="entry name" value="SAICAR_synthetase_CS"/>
</dbReference>
<dbReference type="InterPro" id="IPR028923">
    <property type="entry name" value="SAICAR_synt/ADE2_N"/>
</dbReference>
<evidence type="ECO:0000256" key="3">
    <source>
        <dbReference type="ARBA" id="ARBA00022598"/>
    </source>
</evidence>
<dbReference type="SUPFAM" id="SSF56104">
    <property type="entry name" value="SAICAR synthase-like"/>
    <property type="match status" value="1"/>
</dbReference>
<evidence type="ECO:0000313" key="10">
    <source>
        <dbReference type="EMBL" id="BCS95794.1"/>
    </source>
</evidence>
<keyword evidence="3 8" id="KW-0436">Ligase</keyword>
<accession>A0ABM7PF42</accession>
<dbReference type="PANTHER" id="PTHR43700:SF1">
    <property type="entry name" value="PHOSPHORIBOSYLAMINOIMIDAZOLE-SUCCINOCARBOXAMIDE SYNTHASE"/>
    <property type="match status" value="1"/>
</dbReference>
<dbReference type="EMBL" id="AP024488">
    <property type="protein sequence ID" value="BCS95794.1"/>
    <property type="molecule type" value="Genomic_DNA"/>
</dbReference>
<keyword evidence="5 8" id="KW-0658">Purine biosynthesis</keyword>
<dbReference type="NCBIfam" id="TIGR00081">
    <property type="entry name" value="purC"/>
    <property type="match status" value="1"/>
</dbReference>
<protein>
    <recommendedName>
        <fullName evidence="8">Phosphoribosylaminoimidazole-succinocarboxamide synthase</fullName>
        <ecNumber evidence="8">6.3.2.6</ecNumber>
    </recommendedName>
    <alternativeName>
        <fullName evidence="8">SAICAR synthetase</fullName>
    </alternativeName>
</protein>
<dbReference type="Gene3D" id="3.30.200.20">
    <property type="entry name" value="Phosphorylase Kinase, domain 1"/>
    <property type="match status" value="1"/>
</dbReference>
<dbReference type="Pfam" id="PF01259">
    <property type="entry name" value="SAICAR_synt"/>
    <property type="match status" value="1"/>
</dbReference>
<reference evidence="10 11" key="1">
    <citation type="submission" date="2021-02" db="EMBL/GenBank/DDBJ databases">
        <title>Complete genome of Desulfoluna sp. strain ASN36.</title>
        <authorList>
            <person name="Takahashi A."/>
            <person name="Kojima H."/>
            <person name="Fukui M."/>
        </authorList>
    </citation>
    <scope>NUCLEOTIDE SEQUENCE [LARGE SCALE GENOMIC DNA]</scope>
    <source>
        <strain evidence="10 11">ASN36</strain>
    </source>
</reference>
<comment type="similarity">
    <text evidence="2 8">Belongs to the SAICAR synthetase family.</text>
</comment>
<keyword evidence="6 8" id="KW-0067">ATP-binding</keyword>
<dbReference type="PROSITE" id="PS01058">
    <property type="entry name" value="SAICAR_SYNTHETASE_2"/>
    <property type="match status" value="1"/>
</dbReference>
<evidence type="ECO:0000256" key="8">
    <source>
        <dbReference type="HAMAP-Rule" id="MF_00137"/>
    </source>
</evidence>
<dbReference type="Proteomes" id="UP001320148">
    <property type="component" value="Chromosome"/>
</dbReference>